<reference evidence="7" key="2">
    <citation type="submission" date="2021-04" db="EMBL/GenBank/DDBJ databases">
        <authorList>
            <person name="Gilroy R."/>
        </authorList>
    </citation>
    <scope>NUCLEOTIDE SEQUENCE</scope>
    <source>
        <strain evidence="7">2189</strain>
    </source>
</reference>
<dbReference type="InterPro" id="IPR050301">
    <property type="entry name" value="NTE"/>
</dbReference>
<evidence type="ECO:0000259" key="6">
    <source>
        <dbReference type="PROSITE" id="PS51635"/>
    </source>
</evidence>
<dbReference type="Proteomes" id="UP000886847">
    <property type="component" value="Unassembled WGS sequence"/>
</dbReference>
<dbReference type="PROSITE" id="PS51635">
    <property type="entry name" value="PNPLA"/>
    <property type="match status" value="1"/>
</dbReference>
<protein>
    <submittedName>
        <fullName evidence="7">Patatin-like phospholipase family protein</fullName>
    </submittedName>
</protein>
<feature type="short sequence motif" description="GXSXG" evidence="4">
    <location>
        <begin position="38"/>
        <end position="42"/>
    </location>
</feature>
<dbReference type="CDD" id="cd07205">
    <property type="entry name" value="Pat_PNPLA6_PNPLA7_NTE1_like"/>
    <property type="match status" value="1"/>
</dbReference>
<evidence type="ECO:0000256" key="3">
    <source>
        <dbReference type="ARBA" id="ARBA00023098"/>
    </source>
</evidence>
<feature type="domain" description="PNPLA" evidence="6">
    <location>
        <begin position="7"/>
        <end position="168"/>
    </location>
</feature>
<dbReference type="EMBL" id="DXEW01000029">
    <property type="protein sequence ID" value="HIX50798.1"/>
    <property type="molecule type" value="Genomic_DNA"/>
</dbReference>
<comment type="caution">
    <text evidence="7">The sequence shown here is derived from an EMBL/GenBank/DDBJ whole genome shotgun (WGS) entry which is preliminary data.</text>
</comment>
<feature type="active site" description="Nucleophile" evidence="4">
    <location>
        <position position="40"/>
    </location>
</feature>
<dbReference type="PANTHER" id="PTHR14226:SF29">
    <property type="entry name" value="NEUROPATHY TARGET ESTERASE SWS"/>
    <property type="match status" value="1"/>
</dbReference>
<gene>
    <name evidence="7" type="ORF">H9851_05890</name>
</gene>
<dbReference type="InterPro" id="IPR016035">
    <property type="entry name" value="Acyl_Trfase/lysoPLipase"/>
</dbReference>
<dbReference type="Gene3D" id="3.40.1090.10">
    <property type="entry name" value="Cytosolic phospholipase A2 catalytic domain"/>
    <property type="match status" value="2"/>
</dbReference>
<reference evidence="7" key="1">
    <citation type="journal article" date="2021" name="PeerJ">
        <title>Extensive microbial diversity within the chicken gut microbiome revealed by metagenomics and culture.</title>
        <authorList>
            <person name="Gilroy R."/>
            <person name="Ravi A."/>
            <person name="Getino M."/>
            <person name="Pursley I."/>
            <person name="Horton D.L."/>
            <person name="Alikhan N.F."/>
            <person name="Baker D."/>
            <person name="Gharbi K."/>
            <person name="Hall N."/>
            <person name="Watson M."/>
            <person name="Adriaenssens E.M."/>
            <person name="Foster-Nyarko E."/>
            <person name="Jarju S."/>
            <person name="Secka A."/>
            <person name="Antonio M."/>
            <person name="Oren A."/>
            <person name="Chaudhuri R.R."/>
            <person name="La Ragione R."/>
            <person name="Hildebrand F."/>
            <person name="Pallen M.J."/>
        </authorList>
    </citation>
    <scope>NUCLEOTIDE SEQUENCE</scope>
    <source>
        <strain evidence="7">2189</strain>
    </source>
</reference>
<evidence type="ECO:0000256" key="5">
    <source>
        <dbReference type="SAM" id="MobiDB-lite"/>
    </source>
</evidence>
<dbReference type="GO" id="GO:0016787">
    <property type="term" value="F:hydrolase activity"/>
    <property type="evidence" value="ECO:0007669"/>
    <property type="project" value="UniProtKB-UniRule"/>
</dbReference>
<proteinExistence type="predicted"/>
<organism evidence="7 8">
    <name type="scientific">Candidatus Borkfalkia faecavium</name>
    <dbReference type="NCBI Taxonomy" id="2838508"/>
    <lineage>
        <taxon>Bacteria</taxon>
        <taxon>Bacillati</taxon>
        <taxon>Bacillota</taxon>
        <taxon>Clostridia</taxon>
        <taxon>Christensenellales</taxon>
        <taxon>Christensenellaceae</taxon>
        <taxon>Candidatus Borkfalkia</taxon>
    </lineage>
</organism>
<dbReference type="PANTHER" id="PTHR14226">
    <property type="entry name" value="NEUROPATHY TARGET ESTERASE/SWISS CHEESE D.MELANOGASTER"/>
    <property type="match status" value="1"/>
</dbReference>
<keyword evidence="2 4" id="KW-0442">Lipid degradation</keyword>
<dbReference type="AlphaFoldDB" id="A0A9D2AUW7"/>
<feature type="compositionally biased region" description="Low complexity" evidence="5">
    <location>
        <begin position="290"/>
        <end position="300"/>
    </location>
</feature>
<feature type="region of interest" description="Disordered" evidence="5">
    <location>
        <begin position="271"/>
        <end position="306"/>
    </location>
</feature>
<dbReference type="Pfam" id="PF01734">
    <property type="entry name" value="Patatin"/>
    <property type="match status" value="1"/>
</dbReference>
<evidence type="ECO:0000256" key="1">
    <source>
        <dbReference type="ARBA" id="ARBA00022801"/>
    </source>
</evidence>
<feature type="active site" description="Proton acceptor" evidence="4">
    <location>
        <position position="155"/>
    </location>
</feature>
<keyword evidence="3 4" id="KW-0443">Lipid metabolism</keyword>
<dbReference type="InterPro" id="IPR002641">
    <property type="entry name" value="PNPLA_dom"/>
</dbReference>
<dbReference type="GO" id="GO:0016042">
    <property type="term" value="P:lipid catabolic process"/>
    <property type="evidence" value="ECO:0007669"/>
    <property type="project" value="UniProtKB-UniRule"/>
</dbReference>
<sequence length="319" mass="34242">MRKKLGFALGAGGARGVAHIGFLQAMDEEGIRPDFISGSSMGSIVGACYAKGMTPEEMRAIAGKLKAGDIIDFDLMPLTKLGLMKWTKVRRMMSKFLEDCTFDRLDIPFCCVAVDIKSGKLKTFREGGVVDAVLASSSMPTVFRPVEKDGMQLIDGSVLCRVPVRQVKHLGAEVVVAVDVLGQCAHVEKVPNVFSLIMRIYDIMDARSALEERRRCRHAGDLWLEPDMGEVSQYAVKYYEVAYEAGYQLGKENAAAIRALAGIEEGEKRPAQLPAGALQADKQTDKHKAAAGQTNTAAAGDTDKGKAAGNIAAAGKEGA</sequence>
<evidence type="ECO:0000313" key="7">
    <source>
        <dbReference type="EMBL" id="HIX50798.1"/>
    </source>
</evidence>
<accession>A0A9D2AUW7</accession>
<comment type="caution">
    <text evidence="4">Lacks conserved residue(s) required for the propagation of feature annotation.</text>
</comment>
<name>A0A9D2AUW7_9FIRM</name>
<dbReference type="SUPFAM" id="SSF52151">
    <property type="entry name" value="FabD/lysophospholipase-like"/>
    <property type="match status" value="1"/>
</dbReference>
<evidence type="ECO:0000256" key="4">
    <source>
        <dbReference type="PROSITE-ProRule" id="PRU01161"/>
    </source>
</evidence>
<keyword evidence="1 4" id="KW-0378">Hydrolase</keyword>
<evidence type="ECO:0000313" key="8">
    <source>
        <dbReference type="Proteomes" id="UP000886847"/>
    </source>
</evidence>
<evidence type="ECO:0000256" key="2">
    <source>
        <dbReference type="ARBA" id="ARBA00022963"/>
    </source>
</evidence>